<feature type="region of interest" description="Disordered" evidence="1">
    <location>
        <begin position="167"/>
        <end position="192"/>
    </location>
</feature>
<evidence type="ECO:0000313" key="3">
    <source>
        <dbReference type="EMBL" id="RLM57831.1"/>
    </source>
</evidence>
<accession>A0A3L6PG47</accession>
<gene>
    <name evidence="3" type="ORF">C2845_PM18G11910</name>
</gene>
<keyword evidence="4" id="KW-1185">Reference proteome</keyword>
<dbReference type="Proteomes" id="UP000275267">
    <property type="component" value="Unassembled WGS sequence"/>
</dbReference>
<dbReference type="Pfam" id="PF00646">
    <property type="entry name" value="F-box"/>
    <property type="match status" value="1"/>
</dbReference>
<name>A0A3L6PG47_PANMI</name>
<dbReference type="Gene3D" id="1.20.1280.50">
    <property type="match status" value="1"/>
</dbReference>
<proteinExistence type="predicted"/>
<evidence type="ECO:0000256" key="1">
    <source>
        <dbReference type="SAM" id="MobiDB-lite"/>
    </source>
</evidence>
<dbReference type="InterPro" id="IPR001810">
    <property type="entry name" value="F-box_dom"/>
</dbReference>
<organism evidence="3 4">
    <name type="scientific">Panicum miliaceum</name>
    <name type="common">Proso millet</name>
    <name type="synonym">Broomcorn millet</name>
    <dbReference type="NCBI Taxonomy" id="4540"/>
    <lineage>
        <taxon>Eukaryota</taxon>
        <taxon>Viridiplantae</taxon>
        <taxon>Streptophyta</taxon>
        <taxon>Embryophyta</taxon>
        <taxon>Tracheophyta</taxon>
        <taxon>Spermatophyta</taxon>
        <taxon>Magnoliopsida</taxon>
        <taxon>Liliopsida</taxon>
        <taxon>Poales</taxon>
        <taxon>Poaceae</taxon>
        <taxon>PACMAD clade</taxon>
        <taxon>Panicoideae</taxon>
        <taxon>Panicodae</taxon>
        <taxon>Paniceae</taxon>
        <taxon>Panicinae</taxon>
        <taxon>Panicum</taxon>
        <taxon>Panicum sect. Panicum</taxon>
    </lineage>
</organism>
<dbReference type="PANTHER" id="PTHR32141">
    <property type="match status" value="1"/>
</dbReference>
<evidence type="ECO:0000313" key="4">
    <source>
        <dbReference type="Proteomes" id="UP000275267"/>
    </source>
</evidence>
<dbReference type="InterPro" id="IPR055302">
    <property type="entry name" value="F-box_dom-containing"/>
</dbReference>
<dbReference type="STRING" id="4540.A0A3L6PG47"/>
<dbReference type="InterPro" id="IPR036047">
    <property type="entry name" value="F-box-like_dom_sf"/>
</dbReference>
<comment type="caution">
    <text evidence="3">The sequence shown here is derived from an EMBL/GenBank/DDBJ whole genome shotgun (WGS) entry which is preliminary data.</text>
</comment>
<dbReference type="EMBL" id="PQIB02000017">
    <property type="protein sequence ID" value="RLM57831.1"/>
    <property type="molecule type" value="Genomic_DNA"/>
</dbReference>
<feature type="domain" description="F-box" evidence="2">
    <location>
        <begin position="20"/>
        <end position="54"/>
    </location>
</feature>
<dbReference type="SUPFAM" id="SSF81383">
    <property type="entry name" value="F-box domain"/>
    <property type="match status" value="1"/>
</dbReference>
<dbReference type="PANTHER" id="PTHR32141:SF131">
    <property type="entry name" value="FBD DOMAIN-CONTAINING PROTEIN"/>
    <property type="match status" value="1"/>
</dbReference>
<dbReference type="AlphaFoldDB" id="A0A3L6PG47"/>
<protein>
    <recommendedName>
        <fullName evidence="2">F-box domain-containing protein</fullName>
    </recommendedName>
</protein>
<evidence type="ECO:0000259" key="2">
    <source>
        <dbReference type="Pfam" id="PF00646"/>
    </source>
</evidence>
<reference evidence="4" key="1">
    <citation type="journal article" date="2019" name="Nat. Commun.">
        <title>The genome of broomcorn millet.</title>
        <authorList>
            <person name="Zou C."/>
            <person name="Miki D."/>
            <person name="Li D."/>
            <person name="Tang Q."/>
            <person name="Xiao L."/>
            <person name="Rajput S."/>
            <person name="Deng P."/>
            <person name="Jia W."/>
            <person name="Huang R."/>
            <person name="Zhang M."/>
            <person name="Sun Y."/>
            <person name="Hu J."/>
            <person name="Fu X."/>
            <person name="Schnable P.S."/>
            <person name="Li F."/>
            <person name="Zhang H."/>
            <person name="Feng B."/>
            <person name="Zhu X."/>
            <person name="Liu R."/>
            <person name="Schnable J.C."/>
            <person name="Zhu J.-K."/>
            <person name="Zhang H."/>
        </authorList>
    </citation>
    <scope>NUCLEOTIDE SEQUENCE [LARGE SCALE GENOMIC DNA]</scope>
</reference>
<sequence length="204" mass="21087">MGSDSGAVLAAAAGGGDRLSGLEDAVLGHVLSFLPADEAARAAALSRRWRRVFAHVHTVALEEPDPPIPDYDGDWSPSYGEPVDRNPGVPGPPAANRVSAALFGCLPGPGGAAPLRALRVGFQAFSGLNAGLVDAWLSYAMGQAGEELHVGLRLRRAAACGRRYSLRRRGGGAEDTDDEDGGGCDQAPETRDGWMGAIPMGMGL</sequence>